<evidence type="ECO:0000256" key="4">
    <source>
        <dbReference type="SAM" id="SignalP"/>
    </source>
</evidence>
<accession>A0A0B4D8B5</accession>
<keyword evidence="4" id="KW-0732">Signal</keyword>
<dbReference type="PANTHER" id="PTHR37423:SF2">
    <property type="entry name" value="MEMBRANE-BOUND LYTIC MUREIN TRANSGLYCOSYLASE C"/>
    <property type="match status" value="1"/>
</dbReference>
<dbReference type="CDD" id="cd00254">
    <property type="entry name" value="LT-like"/>
    <property type="match status" value="1"/>
</dbReference>
<reference evidence="6 7" key="1">
    <citation type="submission" date="2014-12" db="EMBL/GenBank/DDBJ databases">
        <title>Genome sequencing of Brevundimonas nasdae TPW30.</title>
        <authorList>
            <person name="Tan P.W."/>
            <person name="Chan K.-G."/>
        </authorList>
    </citation>
    <scope>NUCLEOTIDE SEQUENCE [LARGE SCALE GENOMIC DNA]</scope>
    <source>
        <strain evidence="6 7">TPW30</strain>
    </source>
</reference>
<name>A0A0B4D8B5_9CAUL</name>
<dbReference type="Proteomes" id="UP000031166">
    <property type="component" value="Unassembled WGS sequence"/>
</dbReference>
<sequence>MALLLLSGLSIANVMPAITMARDVAVARPSPRDLYAEYIAEASRRFGVPVAWIRAVMRAESAGEARAVSSAGAMGLMQIMPATWADLRARHGLGRDPYDPRDNILAGTAYLRELHDRYGSPGFLAAYNAGPGRYEASLAGRPLPAETRAYVALLTPIIDGSGSTNPTVIAEIDRSAWTRAPLFIAQSGRNSATASVPADRPADGAPAATAVRDVSAIEPQSNGLFVARTTAGEPQ</sequence>
<comment type="similarity">
    <text evidence="2">Belongs to the virb1 family.</text>
</comment>
<gene>
    <name evidence="6" type="ORF">RM53_03440</name>
</gene>
<feature type="signal peptide" evidence="4">
    <location>
        <begin position="1"/>
        <end position="21"/>
    </location>
</feature>
<protein>
    <submittedName>
        <fullName evidence="6">Lytic transglycosylase</fullName>
    </submittedName>
</protein>
<feature type="compositionally biased region" description="Low complexity" evidence="3">
    <location>
        <begin position="196"/>
        <end position="213"/>
    </location>
</feature>
<dbReference type="InterPro" id="IPR023346">
    <property type="entry name" value="Lysozyme-like_dom_sf"/>
</dbReference>
<proteinExistence type="inferred from homology"/>
<dbReference type="AlphaFoldDB" id="A0A0B4D8B5"/>
<dbReference type="PANTHER" id="PTHR37423">
    <property type="entry name" value="SOLUBLE LYTIC MUREIN TRANSGLYCOSYLASE-RELATED"/>
    <property type="match status" value="1"/>
</dbReference>
<evidence type="ECO:0000256" key="2">
    <source>
        <dbReference type="ARBA" id="ARBA00009387"/>
    </source>
</evidence>
<evidence type="ECO:0000256" key="1">
    <source>
        <dbReference type="ARBA" id="ARBA00007734"/>
    </source>
</evidence>
<dbReference type="STRING" id="172043.RM53_03440"/>
<dbReference type="Gene3D" id="1.10.530.10">
    <property type="match status" value="1"/>
</dbReference>
<dbReference type="RefSeq" id="WP_039244305.1">
    <property type="nucleotide sequence ID" value="NZ_JWSY01000004.1"/>
</dbReference>
<evidence type="ECO:0000256" key="3">
    <source>
        <dbReference type="SAM" id="MobiDB-lite"/>
    </source>
</evidence>
<dbReference type="InterPro" id="IPR008258">
    <property type="entry name" value="Transglycosylase_SLT_dom_1"/>
</dbReference>
<organism evidence="6 7">
    <name type="scientific">Brevundimonas nasdae</name>
    <dbReference type="NCBI Taxonomy" id="172043"/>
    <lineage>
        <taxon>Bacteria</taxon>
        <taxon>Pseudomonadati</taxon>
        <taxon>Pseudomonadota</taxon>
        <taxon>Alphaproteobacteria</taxon>
        <taxon>Caulobacterales</taxon>
        <taxon>Caulobacteraceae</taxon>
        <taxon>Brevundimonas</taxon>
    </lineage>
</organism>
<comment type="caution">
    <text evidence="6">The sequence shown here is derived from an EMBL/GenBank/DDBJ whole genome shotgun (WGS) entry which is preliminary data.</text>
</comment>
<evidence type="ECO:0000259" key="5">
    <source>
        <dbReference type="Pfam" id="PF01464"/>
    </source>
</evidence>
<feature type="chain" id="PRO_5002100934" evidence="4">
    <location>
        <begin position="22"/>
        <end position="235"/>
    </location>
</feature>
<feature type="domain" description="Transglycosylase SLT" evidence="5">
    <location>
        <begin position="37"/>
        <end position="135"/>
    </location>
</feature>
<evidence type="ECO:0000313" key="7">
    <source>
        <dbReference type="Proteomes" id="UP000031166"/>
    </source>
</evidence>
<feature type="region of interest" description="Disordered" evidence="3">
    <location>
        <begin position="188"/>
        <end position="213"/>
    </location>
</feature>
<comment type="similarity">
    <text evidence="1">Belongs to the transglycosylase Slt family.</text>
</comment>
<evidence type="ECO:0000313" key="6">
    <source>
        <dbReference type="EMBL" id="KIC60515.1"/>
    </source>
</evidence>
<dbReference type="EMBL" id="JWSY01000004">
    <property type="protein sequence ID" value="KIC60515.1"/>
    <property type="molecule type" value="Genomic_DNA"/>
</dbReference>
<dbReference type="Pfam" id="PF01464">
    <property type="entry name" value="SLT"/>
    <property type="match status" value="1"/>
</dbReference>
<dbReference type="SUPFAM" id="SSF53955">
    <property type="entry name" value="Lysozyme-like"/>
    <property type="match status" value="1"/>
</dbReference>